<dbReference type="EMBL" id="JAZDRO010000001">
    <property type="protein sequence ID" value="MEE2565849.1"/>
    <property type="molecule type" value="Genomic_DNA"/>
</dbReference>
<comment type="caution">
    <text evidence="2">The sequence shown here is derived from an EMBL/GenBank/DDBJ whole genome shotgun (WGS) entry which is preliminary data.</text>
</comment>
<dbReference type="Proteomes" id="UP001310692">
    <property type="component" value="Unassembled WGS sequence"/>
</dbReference>
<proteinExistence type="predicted"/>
<feature type="transmembrane region" description="Helical" evidence="1">
    <location>
        <begin position="173"/>
        <end position="196"/>
    </location>
</feature>
<keyword evidence="3" id="KW-1185">Reference proteome</keyword>
<evidence type="ECO:0000256" key="1">
    <source>
        <dbReference type="SAM" id="Phobius"/>
    </source>
</evidence>
<feature type="transmembrane region" description="Helical" evidence="1">
    <location>
        <begin position="69"/>
        <end position="90"/>
    </location>
</feature>
<feature type="transmembrane region" description="Helical" evidence="1">
    <location>
        <begin position="334"/>
        <end position="355"/>
    </location>
</feature>
<evidence type="ECO:0000313" key="3">
    <source>
        <dbReference type="Proteomes" id="UP001310692"/>
    </source>
</evidence>
<feature type="transmembrane region" description="Helical" evidence="1">
    <location>
        <begin position="235"/>
        <end position="256"/>
    </location>
</feature>
<feature type="transmembrane region" description="Helical" evidence="1">
    <location>
        <begin position="13"/>
        <end position="31"/>
    </location>
</feature>
<gene>
    <name evidence="2" type="ORF">V0U35_04085</name>
</gene>
<feature type="transmembrane region" description="Helical" evidence="1">
    <location>
        <begin position="43"/>
        <end position="63"/>
    </location>
</feature>
<feature type="transmembrane region" description="Helical" evidence="1">
    <location>
        <begin position="386"/>
        <end position="407"/>
    </location>
</feature>
<feature type="transmembrane region" description="Helical" evidence="1">
    <location>
        <begin position="307"/>
        <end position="328"/>
    </location>
</feature>
<keyword evidence="1" id="KW-0812">Transmembrane</keyword>
<reference evidence="2 3" key="1">
    <citation type="submission" date="2024-01" db="EMBL/GenBank/DDBJ databases">
        <title>Hyphobacterium bacterium isolated from marine sediment.</title>
        <authorList>
            <person name="Zhao S."/>
        </authorList>
    </citation>
    <scope>NUCLEOTIDE SEQUENCE [LARGE SCALE GENOMIC DNA]</scope>
    <source>
        <strain evidence="2 3">Y60-23</strain>
    </source>
</reference>
<keyword evidence="1" id="KW-1133">Transmembrane helix</keyword>
<dbReference type="RefSeq" id="WP_330195380.1">
    <property type="nucleotide sequence ID" value="NZ_JAZDRO010000001.1"/>
</dbReference>
<accession>A0ABU7LWB1</accession>
<feature type="transmembrane region" description="Helical" evidence="1">
    <location>
        <begin position="360"/>
        <end position="380"/>
    </location>
</feature>
<feature type="transmembrane region" description="Helical" evidence="1">
    <location>
        <begin position="102"/>
        <end position="124"/>
    </location>
</feature>
<protein>
    <submittedName>
        <fullName evidence="2">DUF819 family protein</fullName>
    </submittedName>
</protein>
<evidence type="ECO:0000313" key="2">
    <source>
        <dbReference type="EMBL" id="MEE2565849.1"/>
    </source>
</evidence>
<sequence length="420" mass="44597">MDALGFGPITNDAVVFGILAILLGLVFWTSSFERGFFKGFYRIFPPLLLCYFLPSLFTTFGLFDPDQSDLYFVASRYLLPAALVLLTASADLPATFRLGPKALIMFFTGTVGVMIGGPLALFVASMVDPGIVAGADSPEAVWRGMATVAGSWIGGGANQTAIYEIFNVDSDVFSAWIAVDIIVANVWMAILLFIAANPGPIDRRLKSDVSAIATLREKAEAYERDHARAATLSDYMYMGAIAFGMTALGHIAADTIGPWIAENAPGLARYSLTSGFFWLIVVATVAGVILSFTPVRKMQAAGAMKVGRVFIYILVATIGMRMDITAIFSNPEYFLIGLFWVLIHAGLLIGMAILIRAPMFFMAVGSQANIGGAASAPVVASAFHPSLAPVGVLLAVLGYIVGTYGAYITGLIMQAISAGS</sequence>
<dbReference type="PANTHER" id="PTHR34289">
    <property type="entry name" value="PROTEIN, PUTATIVE (DUF819)-RELATED"/>
    <property type="match status" value="1"/>
</dbReference>
<keyword evidence="1" id="KW-0472">Membrane</keyword>
<organism evidence="2 3">
    <name type="scientific">Hyphobacterium marinum</name>
    <dbReference type="NCBI Taxonomy" id="3116574"/>
    <lineage>
        <taxon>Bacteria</taxon>
        <taxon>Pseudomonadati</taxon>
        <taxon>Pseudomonadota</taxon>
        <taxon>Alphaproteobacteria</taxon>
        <taxon>Maricaulales</taxon>
        <taxon>Maricaulaceae</taxon>
        <taxon>Hyphobacterium</taxon>
    </lineage>
</organism>
<dbReference type="InterPro" id="IPR008537">
    <property type="entry name" value="DUF819"/>
</dbReference>
<feature type="transmembrane region" description="Helical" evidence="1">
    <location>
        <begin position="276"/>
        <end position="295"/>
    </location>
</feature>
<name>A0ABU7LWB1_9PROT</name>
<dbReference type="PANTHER" id="PTHR34289:SF8">
    <property type="entry name" value="DUF819 DOMAIN-CONTAINING PROTEIN"/>
    <property type="match status" value="1"/>
</dbReference>
<dbReference type="Pfam" id="PF05684">
    <property type="entry name" value="DUF819"/>
    <property type="match status" value="1"/>
</dbReference>